<evidence type="ECO:0000256" key="8">
    <source>
        <dbReference type="ARBA" id="ARBA00035585"/>
    </source>
</evidence>
<evidence type="ECO:0000256" key="10">
    <source>
        <dbReference type="HAMAP-Rule" id="MF_00454"/>
    </source>
</evidence>
<keyword evidence="2 10" id="KW-1003">Cell membrane</keyword>
<keyword evidence="10" id="KW-0813">Transport</keyword>
<dbReference type="HAMAP" id="MF_00454">
    <property type="entry name" value="FluC"/>
    <property type="match status" value="1"/>
</dbReference>
<comment type="similarity">
    <text evidence="7 10">Belongs to the fluoride channel Fluc/FEX (TC 1.A.43) family.</text>
</comment>
<gene>
    <name evidence="10" type="primary">fluC</name>
    <name evidence="10" type="synonym">crcB</name>
    <name evidence="11" type="ORF">ACFQRL_14945</name>
</gene>
<keyword evidence="4 10" id="KW-1133">Transmembrane helix</keyword>
<feature type="transmembrane region" description="Helical" evidence="10">
    <location>
        <begin position="109"/>
        <end position="132"/>
    </location>
</feature>
<proteinExistence type="inferred from homology"/>
<evidence type="ECO:0000256" key="1">
    <source>
        <dbReference type="ARBA" id="ARBA00004651"/>
    </source>
</evidence>
<keyword evidence="12" id="KW-1185">Reference proteome</keyword>
<evidence type="ECO:0000256" key="7">
    <source>
        <dbReference type="ARBA" id="ARBA00035120"/>
    </source>
</evidence>
<keyword evidence="6 10" id="KW-0407">Ion channel</keyword>
<keyword evidence="10" id="KW-0915">Sodium</keyword>
<dbReference type="RefSeq" id="WP_262875190.1">
    <property type="nucleotide sequence ID" value="NZ_BAABKW010000007.1"/>
</dbReference>
<comment type="function">
    <text evidence="9 10">Fluoride-specific ion channel. Important for reducing fluoride concentration in the cell, thus reducing its toxicity.</text>
</comment>
<organism evidence="11 12">
    <name type="scientific">Microbacterium fluvii</name>
    <dbReference type="NCBI Taxonomy" id="415215"/>
    <lineage>
        <taxon>Bacteria</taxon>
        <taxon>Bacillati</taxon>
        <taxon>Actinomycetota</taxon>
        <taxon>Actinomycetes</taxon>
        <taxon>Micrococcales</taxon>
        <taxon>Microbacteriaceae</taxon>
        <taxon>Microbacterium</taxon>
    </lineage>
</organism>
<comment type="activity regulation">
    <text evidence="10">Na(+) is not transported, but it plays an essential structural role and its presence is essential for fluoride channel function.</text>
</comment>
<evidence type="ECO:0000256" key="5">
    <source>
        <dbReference type="ARBA" id="ARBA00023136"/>
    </source>
</evidence>
<reference evidence="12" key="1">
    <citation type="journal article" date="2019" name="Int. J. Syst. Evol. Microbiol.">
        <title>The Global Catalogue of Microorganisms (GCM) 10K type strain sequencing project: providing services to taxonomists for standard genome sequencing and annotation.</title>
        <authorList>
            <consortium name="The Broad Institute Genomics Platform"/>
            <consortium name="The Broad Institute Genome Sequencing Center for Infectious Disease"/>
            <person name="Wu L."/>
            <person name="Ma J."/>
        </authorList>
    </citation>
    <scope>NUCLEOTIDE SEQUENCE [LARGE SCALE GENOMIC DNA]</scope>
    <source>
        <strain evidence="12">CGMCC 1.15772</strain>
    </source>
</reference>
<evidence type="ECO:0000313" key="11">
    <source>
        <dbReference type="EMBL" id="MFC7270260.1"/>
    </source>
</evidence>
<evidence type="ECO:0000256" key="4">
    <source>
        <dbReference type="ARBA" id="ARBA00022989"/>
    </source>
</evidence>
<keyword evidence="10" id="KW-0479">Metal-binding</keyword>
<dbReference type="Proteomes" id="UP001596507">
    <property type="component" value="Unassembled WGS sequence"/>
</dbReference>
<keyword evidence="3 10" id="KW-0812">Transmembrane</keyword>
<feature type="binding site" evidence="10">
    <location>
        <position position="78"/>
    </location>
    <ligand>
        <name>Na(+)</name>
        <dbReference type="ChEBI" id="CHEBI:29101"/>
        <note>structural</note>
    </ligand>
</feature>
<comment type="caution">
    <text evidence="11">The sequence shown here is derived from an EMBL/GenBank/DDBJ whole genome shotgun (WGS) entry which is preliminary data.</text>
</comment>
<comment type="catalytic activity">
    <reaction evidence="8">
        <text>fluoride(in) = fluoride(out)</text>
        <dbReference type="Rhea" id="RHEA:76159"/>
        <dbReference type="ChEBI" id="CHEBI:17051"/>
    </reaction>
    <physiologicalReaction direction="left-to-right" evidence="8">
        <dbReference type="Rhea" id="RHEA:76160"/>
    </physiologicalReaction>
</comment>
<evidence type="ECO:0000256" key="9">
    <source>
        <dbReference type="ARBA" id="ARBA00049940"/>
    </source>
</evidence>
<evidence type="ECO:0000256" key="6">
    <source>
        <dbReference type="ARBA" id="ARBA00023303"/>
    </source>
</evidence>
<comment type="subcellular location">
    <subcellularLocation>
        <location evidence="1 10">Cell membrane</location>
        <topology evidence="1 10">Multi-pass membrane protein</topology>
    </subcellularLocation>
</comment>
<dbReference type="EMBL" id="JBHTBE010000004">
    <property type="protein sequence ID" value="MFC7270260.1"/>
    <property type="molecule type" value="Genomic_DNA"/>
</dbReference>
<keyword evidence="5 10" id="KW-0472">Membrane</keyword>
<sequence>MTTTPISPATLGVVVLGGMLGVAVRAAIVPSMGDDFEVAVVATMIVNIVGSGLLGVVVGRLDDRRPLVRAFLGTGVLGGFTTYSAFALQTVVVGTAIRIDGPPEPPAVLLGLGLAALTVIGGLLAAATGVWVGRRLADVPGEIEPPEDAR</sequence>
<keyword evidence="10" id="KW-0406">Ion transport</keyword>
<feature type="binding site" evidence="10">
    <location>
        <position position="81"/>
    </location>
    <ligand>
        <name>Na(+)</name>
        <dbReference type="ChEBI" id="CHEBI:29101"/>
        <note>structural</note>
    </ligand>
</feature>
<feature type="transmembrane region" description="Helical" evidence="10">
    <location>
        <begin position="36"/>
        <end position="58"/>
    </location>
</feature>
<evidence type="ECO:0000313" key="12">
    <source>
        <dbReference type="Proteomes" id="UP001596507"/>
    </source>
</evidence>
<dbReference type="Pfam" id="PF02537">
    <property type="entry name" value="CRCB"/>
    <property type="match status" value="1"/>
</dbReference>
<accession>A0ABW2HIC0</accession>
<feature type="transmembrane region" description="Helical" evidence="10">
    <location>
        <begin position="70"/>
        <end position="97"/>
    </location>
</feature>
<protein>
    <recommendedName>
        <fullName evidence="10">Fluoride-specific ion channel FluC</fullName>
    </recommendedName>
</protein>
<dbReference type="InterPro" id="IPR003691">
    <property type="entry name" value="FluC"/>
</dbReference>
<name>A0ABW2HIC0_9MICO</name>
<evidence type="ECO:0000256" key="2">
    <source>
        <dbReference type="ARBA" id="ARBA00022475"/>
    </source>
</evidence>
<evidence type="ECO:0000256" key="3">
    <source>
        <dbReference type="ARBA" id="ARBA00022692"/>
    </source>
</evidence>